<keyword evidence="6 9" id="KW-0472">Membrane</keyword>
<dbReference type="Pfam" id="PF00001">
    <property type="entry name" value="7tm_1"/>
    <property type="match status" value="1"/>
</dbReference>
<accession>A0A1I8GZY6</accession>
<protein>
    <submittedName>
        <fullName evidence="13">G_PROTEIN_RECEP_F1_2 domain-containing protein</fullName>
    </submittedName>
</protein>
<dbReference type="Pfam" id="PF00178">
    <property type="entry name" value="Ets"/>
    <property type="match status" value="1"/>
</dbReference>
<keyword evidence="3 9" id="KW-0812">Transmembrane</keyword>
<evidence type="ECO:0000256" key="1">
    <source>
        <dbReference type="ARBA" id="ARBA00004370"/>
    </source>
</evidence>
<evidence type="ECO:0000256" key="8">
    <source>
        <dbReference type="SAM" id="MobiDB-lite"/>
    </source>
</evidence>
<dbReference type="AlphaFoldDB" id="A0A1I8GZY6"/>
<evidence type="ECO:0000313" key="12">
    <source>
        <dbReference type="Proteomes" id="UP000095280"/>
    </source>
</evidence>
<evidence type="ECO:0000259" key="11">
    <source>
        <dbReference type="PROSITE" id="PS50262"/>
    </source>
</evidence>
<feature type="transmembrane region" description="Helical" evidence="9">
    <location>
        <begin position="391"/>
        <end position="417"/>
    </location>
</feature>
<keyword evidence="5 7" id="KW-0238">DNA-binding</keyword>
<evidence type="ECO:0000313" key="13">
    <source>
        <dbReference type="WBParaSite" id="maker-uti_cns_0003853-snap-gene-0.2-mRNA-1"/>
    </source>
</evidence>
<comment type="subcellular location">
    <subcellularLocation>
        <location evidence="1">Membrane</location>
    </subcellularLocation>
    <subcellularLocation>
        <location evidence="7">Nucleus</location>
    </subcellularLocation>
</comment>
<organism evidence="12 13">
    <name type="scientific">Macrostomum lignano</name>
    <dbReference type="NCBI Taxonomy" id="282301"/>
    <lineage>
        <taxon>Eukaryota</taxon>
        <taxon>Metazoa</taxon>
        <taxon>Spiralia</taxon>
        <taxon>Lophotrochozoa</taxon>
        <taxon>Platyhelminthes</taxon>
        <taxon>Rhabditophora</taxon>
        <taxon>Macrostomorpha</taxon>
        <taxon>Macrostomida</taxon>
        <taxon>Macrostomidae</taxon>
        <taxon>Macrostomum</taxon>
    </lineage>
</organism>
<feature type="transmembrane region" description="Helical" evidence="9">
    <location>
        <begin position="499"/>
        <end position="521"/>
    </location>
</feature>
<dbReference type="InterPro" id="IPR036388">
    <property type="entry name" value="WH-like_DNA-bd_sf"/>
</dbReference>
<dbReference type="InterPro" id="IPR046328">
    <property type="entry name" value="ETS_fam"/>
</dbReference>
<feature type="compositionally biased region" description="Low complexity" evidence="8">
    <location>
        <begin position="58"/>
        <end position="68"/>
    </location>
</feature>
<evidence type="ECO:0000256" key="2">
    <source>
        <dbReference type="ARBA" id="ARBA00005562"/>
    </source>
</evidence>
<dbReference type="InterPro" id="IPR017452">
    <property type="entry name" value="GPCR_Rhodpsn_7TM"/>
</dbReference>
<dbReference type="PANTHER" id="PTHR11849">
    <property type="entry name" value="ETS"/>
    <property type="match status" value="1"/>
</dbReference>
<feature type="transmembrane region" description="Helical" evidence="9">
    <location>
        <begin position="350"/>
        <end position="371"/>
    </location>
</feature>
<keyword evidence="7" id="KW-0539">Nucleus</keyword>
<dbReference type="InterPro" id="IPR000418">
    <property type="entry name" value="Ets_dom"/>
</dbReference>
<feature type="region of interest" description="Disordered" evidence="8">
    <location>
        <begin position="1"/>
        <end position="77"/>
    </location>
</feature>
<evidence type="ECO:0000256" key="9">
    <source>
        <dbReference type="SAM" id="Phobius"/>
    </source>
</evidence>
<evidence type="ECO:0000256" key="6">
    <source>
        <dbReference type="ARBA" id="ARBA00023136"/>
    </source>
</evidence>
<dbReference type="InterPro" id="IPR036390">
    <property type="entry name" value="WH_DNA-bd_sf"/>
</dbReference>
<dbReference type="GO" id="GO:0043565">
    <property type="term" value="F:sequence-specific DNA binding"/>
    <property type="evidence" value="ECO:0007669"/>
    <property type="project" value="InterPro"/>
</dbReference>
<keyword evidence="12" id="KW-1185">Reference proteome</keyword>
<dbReference type="CDD" id="cd14978">
    <property type="entry name" value="7tmA_FMRFamide_R-like"/>
    <property type="match status" value="1"/>
</dbReference>
<dbReference type="SUPFAM" id="SSF46785">
    <property type="entry name" value="Winged helix' DNA-binding domain"/>
    <property type="match status" value="1"/>
</dbReference>
<name>A0A1I8GZY6_9PLAT</name>
<feature type="transmembrane region" description="Helical" evidence="9">
    <location>
        <begin position="467"/>
        <end position="487"/>
    </location>
</feature>
<evidence type="ECO:0000256" key="4">
    <source>
        <dbReference type="ARBA" id="ARBA00022989"/>
    </source>
</evidence>
<dbReference type="GO" id="GO:0005634">
    <property type="term" value="C:nucleus"/>
    <property type="evidence" value="ECO:0007669"/>
    <property type="project" value="UniProtKB-SubCell"/>
</dbReference>
<evidence type="ECO:0000256" key="7">
    <source>
        <dbReference type="RuleBase" id="RU004019"/>
    </source>
</evidence>
<evidence type="ECO:0000256" key="5">
    <source>
        <dbReference type="ARBA" id="ARBA00023125"/>
    </source>
</evidence>
<feature type="transmembrane region" description="Helical" evidence="9">
    <location>
        <begin position="268"/>
        <end position="290"/>
    </location>
</feature>
<evidence type="ECO:0000259" key="10">
    <source>
        <dbReference type="PROSITE" id="PS50061"/>
    </source>
</evidence>
<keyword evidence="4 9" id="KW-1133">Transmembrane helix</keyword>
<dbReference type="Gene3D" id="1.10.10.10">
    <property type="entry name" value="Winged helix-like DNA-binding domain superfamily/Winged helix DNA-binding domain"/>
    <property type="match status" value="1"/>
</dbReference>
<dbReference type="GO" id="GO:0000981">
    <property type="term" value="F:DNA-binding transcription factor activity, RNA polymerase II-specific"/>
    <property type="evidence" value="ECO:0007669"/>
    <property type="project" value="TreeGrafter"/>
</dbReference>
<dbReference type="PROSITE" id="PS50262">
    <property type="entry name" value="G_PROTEIN_RECEP_F1_2"/>
    <property type="match status" value="1"/>
</dbReference>
<dbReference type="GO" id="GO:0004930">
    <property type="term" value="F:G protein-coupled receptor activity"/>
    <property type="evidence" value="ECO:0007669"/>
    <property type="project" value="InterPro"/>
</dbReference>
<feature type="transmembrane region" description="Helical" evidence="9">
    <location>
        <begin position="236"/>
        <end position="256"/>
    </location>
</feature>
<comment type="similarity">
    <text evidence="2 7">Belongs to the ETS family.</text>
</comment>
<feature type="compositionally biased region" description="Gly residues" evidence="8">
    <location>
        <begin position="48"/>
        <end position="57"/>
    </location>
</feature>
<sequence length="627" mass="71045">AEPAKSSNDSRQEVAAATSGDAQDSDSGLLLTSESIQKEEIPLQADFGSGGGGGGAEGMYQQQQQQQHVQHHPDYNNGSWWSSSTDGFMQVQQQQHQHQQQQYFCYSTINDRGGGGGGGQVHLWQFLLEELSNPASDRHICWTGQGQWEFKLKDPDEVARRWGQRKNKPKMNYEKLSRGLRYYYDKRIIEKTTGKRYVYRFAMNMEDVVRCGPQEYFQHCDAAPFGDLVTRVIASIYGACIIVFGTIGNMLSLKIFWNSDVFKESTHFLLIILQIADSCVLLLVVGRYWIQQAFRFDIRDLGYPVCLSHVVLTYLCVDFATWVLVFIVLDRFLAVTYPMRARLIMTKRNAVKVLLAILAVLCAKDLPLLMSHDWHADETRRCMYRDNFFKYYLVADSILNFFAPDSLLLIFNLIIFFSIRKHARLMAQTVKASVDRNSSVASVSILTPARKRSQTDSRQRQMSVARVALVSGTIHLLTTMPSAVYLLSHSFIDYKGTSFLVNNILLMLSYTNNAINFLIYLPIDGRFRTSFNTMVTPECSNINNANRRATKRNTRKLALQQREEDNDEEACAADASKVQRATELSQETKNANETPLLLAEVAKDNANNALNVDSPKCCLLLMCVTSS</sequence>
<feature type="transmembrane region" description="Helical" evidence="9">
    <location>
        <begin position="310"/>
        <end position="329"/>
    </location>
</feature>
<dbReference type="PRINTS" id="PR00237">
    <property type="entry name" value="GPCRRHODOPSN"/>
</dbReference>
<reference evidence="13" key="1">
    <citation type="submission" date="2016-11" db="UniProtKB">
        <authorList>
            <consortium name="WormBaseParasite"/>
        </authorList>
    </citation>
    <scope>IDENTIFICATION</scope>
</reference>
<dbReference type="PROSITE" id="PS50061">
    <property type="entry name" value="ETS_DOMAIN_3"/>
    <property type="match status" value="1"/>
</dbReference>
<dbReference type="WBParaSite" id="maker-uti_cns_0003853-snap-gene-0.2-mRNA-1">
    <property type="protein sequence ID" value="maker-uti_cns_0003853-snap-gene-0.2-mRNA-1"/>
    <property type="gene ID" value="maker-uti_cns_0003853-snap-gene-0.2"/>
</dbReference>
<dbReference type="SUPFAM" id="SSF81321">
    <property type="entry name" value="Family A G protein-coupled receptor-like"/>
    <property type="match status" value="1"/>
</dbReference>
<dbReference type="GO" id="GO:0016020">
    <property type="term" value="C:membrane"/>
    <property type="evidence" value="ECO:0007669"/>
    <property type="project" value="UniProtKB-SubCell"/>
</dbReference>
<feature type="domain" description="ETS" evidence="10">
    <location>
        <begin position="121"/>
        <end position="202"/>
    </location>
</feature>
<dbReference type="InterPro" id="IPR000276">
    <property type="entry name" value="GPCR_Rhodpsn"/>
</dbReference>
<evidence type="ECO:0000256" key="3">
    <source>
        <dbReference type="ARBA" id="ARBA00022692"/>
    </source>
</evidence>
<feature type="compositionally biased region" description="Polar residues" evidence="8">
    <location>
        <begin position="20"/>
        <end position="35"/>
    </location>
</feature>
<dbReference type="Proteomes" id="UP000095280">
    <property type="component" value="Unplaced"/>
</dbReference>
<dbReference type="Gene3D" id="1.20.1070.10">
    <property type="entry name" value="Rhodopsin 7-helix transmembrane proteins"/>
    <property type="match status" value="1"/>
</dbReference>
<proteinExistence type="inferred from homology"/>
<dbReference type="PROSITE" id="PS00346">
    <property type="entry name" value="ETS_DOMAIN_2"/>
    <property type="match status" value="1"/>
</dbReference>
<dbReference type="SMART" id="SM00413">
    <property type="entry name" value="ETS"/>
    <property type="match status" value="1"/>
</dbReference>
<dbReference type="GO" id="GO:0030154">
    <property type="term" value="P:cell differentiation"/>
    <property type="evidence" value="ECO:0007669"/>
    <property type="project" value="TreeGrafter"/>
</dbReference>
<dbReference type="PRINTS" id="PR00454">
    <property type="entry name" value="ETSDOMAIN"/>
</dbReference>
<feature type="domain" description="G-protein coupled receptors family 1 profile" evidence="11">
    <location>
        <begin position="248"/>
        <end position="520"/>
    </location>
</feature>